<feature type="domain" description="PAC" evidence="5">
    <location>
        <begin position="975"/>
        <end position="1027"/>
    </location>
</feature>
<evidence type="ECO:0000259" key="4">
    <source>
        <dbReference type="PROSITE" id="PS50112"/>
    </source>
</evidence>
<feature type="transmembrane region" description="Helical" evidence="2">
    <location>
        <begin position="298"/>
        <end position="320"/>
    </location>
</feature>
<evidence type="ECO:0000313" key="7">
    <source>
        <dbReference type="Proteomes" id="UP001319121"/>
    </source>
</evidence>
<dbReference type="Proteomes" id="UP001319121">
    <property type="component" value="Chromosome"/>
</dbReference>
<dbReference type="SUPFAM" id="SSF55781">
    <property type="entry name" value="GAF domain-like"/>
    <property type="match status" value="1"/>
</dbReference>
<evidence type="ECO:0008006" key="8">
    <source>
        <dbReference type="Google" id="ProtNLM"/>
    </source>
</evidence>
<dbReference type="PROSITE" id="PS50109">
    <property type="entry name" value="HIS_KIN"/>
    <property type="match status" value="1"/>
</dbReference>
<dbReference type="InterPro" id="IPR005467">
    <property type="entry name" value="His_kinase_dom"/>
</dbReference>
<dbReference type="PROSITE" id="PS50112">
    <property type="entry name" value="PAS"/>
    <property type="match status" value="5"/>
</dbReference>
<keyword evidence="7" id="KW-1185">Reference proteome</keyword>
<keyword evidence="2" id="KW-0472">Membrane</keyword>
<dbReference type="InterPro" id="IPR013655">
    <property type="entry name" value="PAS_fold_3"/>
</dbReference>
<feature type="domain" description="PAC" evidence="5">
    <location>
        <begin position="414"/>
        <end position="466"/>
    </location>
</feature>
<dbReference type="SMART" id="SM00086">
    <property type="entry name" value="PAC"/>
    <property type="match status" value="4"/>
</dbReference>
<evidence type="ECO:0000256" key="2">
    <source>
        <dbReference type="SAM" id="Phobius"/>
    </source>
</evidence>
<sequence length="1376" mass="153096">MLIFILFALAITMAGISAFQHYRDSIKSDRQNELSGIAELKIGQITTWMTERKGDAQVLKGDPLFLDEADRWLLRGSPDDASKAKLAERLASIQRTYGGNGYSAISLFDDKLKLRLSTSANTTALQDNEKELLLESLRSGKILFSDMHRGLPGSGHDIAIAIAIDMVMPLYIHKNGKERSIGAVLFRTDPYSFLFPLIQHWPTPSPSAESLLVRREGGEVVFLNELRHNKGAALSMRLPLSRPKLPAAMALMGREGLVEGLDYRGVPVVGVLQKVTGTSWVMVSKIDKAEIYAPIDKLAGWITALIVVLIGAGGGVAFTWRERQRQHILNLQRQYASEAEKRLLGEALKQSGSAIAVGDRNNRFIYVNPAFSRLFGYSYEDALGKPVNELVGIEDSTSIHPSQVVSFTNQHGMFQTETTRRTKDGRIIPVLISHSAVRDEEGCIVNYIASFTDLTRHKQAEDELAKQKEFIRLIIDSDPNLIFAKDAEGRFLFANEAMAKGLGQTTESIVGKSNRDLVDSRKLAATYEQANREVIETGQQRVAIEAAEFTDGRKRWFRTIRKPLIQDDGSVSVLTIATDITDIKEAEISLQKFNRVLLMLGAYNATLVHIEEEQLLLTEICKLIVETGGYCMAWVGYAEHDPACSVRPVARYGFDEGYVDGADISWADTERGRGPTGSAIRTGMTQFNQGFLNNPQLAPWSEAAAARGYQSSIAIPLVCERRTCGVLTIYSTETDAFNTDEVKLLEELGANLSFGIVTLRARVERAQAVERLRQSEEHFRFLTERSTDMVYLMSVPSGRHEYVSPASIQLFGYTPEEFCDSPLLIRRVIHPDWRDYFETQWERLLAGDVSSNYEYQIIHKSGDTRWMNQRNSPIRSGDGSGTLIAILGVVTDVTERKLAEGNRMQLSEALKQTQEAVALADQNNRFVYVNPAYERLFGYSEEELVGKHVNEVMGGLDATVQPSQAFATSSEQGVFRGEVIRKTKDGRIVPVLLSAASIKNEYGQITGYVANMTDLSERKRAEEALQKQKEFMWHVLDTDPNLIFVKNAEGKFILVNQAMADACGRTVQEMIWKSNAEIYPDHPQEVAGFLAADREVIQDRREVVLTESAQLPDGRQRWYLTIKRPLIEDNGVVSVLGIAMDITEQRQSQIKLAESYKELQRLSSHLENALEDERTRIARELHDEMGATLAAMKMRVAWLASRLPAQMPHLVEEAGHISELVSDGIQTVRQIVHKLRPSPLEDVGLAAAIEDYVKKFRQHTGIECMLALPGQVLTLEQGQAATLFRILQESLSNVAKHAQASRVDIILTKRGKSLLLVVEDNGIGFELGRKEKSFGLLGIRERALMAGGKARISSEPGKGSRISISIPVAPGALKAG</sequence>
<keyword evidence="1" id="KW-0175">Coiled coil</keyword>
<dbReference type="SUPFAM" id="SSF55785">
    <property type="entry name" value="PYP-like sensor domain (PAS domain)"/>
    <property type="match status" value="5"/>
</dbReference>
<dbReference type="InterPro" id="IPR011712">
    <property type="entry name" value="Sig_transdc_His_kin_sub3_dim/P"/>
</dbReference>
<dbReference type="InterPro" id="IPR013656">
    <property type="entry name" value="PAS_4"/>
</dbReference>
<feature type="domain" description="PAS" evidence="4">
    <location>
        <begin position="467"/>
        <end position="538"/>
    </location>
</feature>
<dbReference type="SUPFAM" id="SSF55874">
    <property type="entry name" value="ATPase domain of HSP90 chaperone/DNA topoisomerase II/histidine kinase"/>
    <property type="match status" value="1"/>
</dbReference>
<dbReference type="Pfam" id="PF08448">
    <property type="entry name" value="PAS_4"/>
    <property type="match status" value="2"/>
</dbReference>
<dbReference type="Gene3D" id="1.20.5.1930">
    <property type="match status" value="1"/>
</dbReference>
<evidence type="ECO:0000256" key="1">
    <source>
        <dbReference type="SAM" id="Coils"/>
    </source>
</evidence>
<feature type="domain" description="PAC" evidence="5">
    <location>
        <begin position="1099"/>
        <end position="1154"/>
    </location>
</feature>
<dbReference type="GO" id="GO:0000155">
    <property type="term" value="F:phosphorelay sensor kinase activity"/>
    <property type="evidence" value="ECO:0007669"/>
    <property type="project" value="InterPro"/>
</dbReference>
<feature type="domain" description="Histidine kinase" evidence="3">
    <location>
        <begin position="1176"/>
        <end position="1370"/>
    </location>
</feature>
<organism evidence="6 7">
    <name type="scientific">Ferrigenium kumadai</name>
    <dbReference type="NCBI Taxonomy" id="1682490"/>
    <lineage>
        <taxon>Bacteria</taxon>
        <taxon>Pseudomonadati</taxon>
        <taxon>Pseudomonadota</taxon>
        <taxon>Betaproteobacteria</taxon>
        <taxon>Nitrosomonadales</taxon>
        <taxon>Gallionellaceae</taxon>
        <taxon>Ferrigenium</taxon>
    </lineage>
</organism>
<dbReference type="CDD" id="cd00130">
    <property type="entry name" value="PAS"/>
    <property type="match status" value="5"/>
</dbReference>
<feature type="domain" description="PAS" evidence="4">
    <location>
        <begin position="902"/>
        <end position="953"/>
    </location>
</feature>
<gene>
    <name evidence="6" type="ORF">FGKAn22_18290</name>
</gene>
<protein>
    <recommendedName>
        <fullName evidence="8">PAS domain S-box protein</fullName>
    </recommendedName>
</protein>
<dbReference type="InterPro" id="IPR052155">
    <property type="entry name" value="Biofilm_reg_signaling"/>
</dbReference>
<dbReference type="InterPro" id="IPR003594">
    <property type="entry name" value="HATPase_dom"/>
</dbReference>
<dbReference type="Pfam" id="PF08447">
    <property type="entry name" value="PAS_3"/>
    <property type="match status" value="1"/>
</dbReference>
<evidence type="ECO:0000259" key="3">
    <source>
        <dbReference type="PROSITE" id="PS50109"/>
    </source>
</evidence>
<dbReference type="Pfam" id="PF13185">
    <property type="entry name" value="GAF_2"/>
    <property type="match status" value="1"/>
</dbReference>
<feature type="domain" description="PAS" evidence="4">
    <location>
        <begin position="775"/>
        <end position="848"/>
    </location>
</feature>
<dbReference type="InterPro" id="IPR000014">
    <property type="entry name" value="PAS"/>
</dbReference>
<feature type="domain" description="PAC" evidence="5">
    <location>
        <begin position="540"/>
        <end position="592"/>
    </location>
</feature>
<dbReference type="CDD" id="cd16917">
    <property type="entry name" value="HATPase_UhpB-NarQ-NarX-like"/>
    <property type="match status" value="1"/>
</dbReference>
<dbReference type="InterPro" id="IPR001610">
    <property type="entry name" value="PAC"/>
</dbReference>
<dbReference type="InterPro" id="IPR029016">
    <property type="entry name" value="GAF-like_dom_sf"/>
</dbReference>
<dbReference type="Gene3D" id="3.30.565.10">
    <property type="entry name" value="Histidine kinase-like ATPase, C-terminal domain"/>
    <property type="match status" value="1"/>
</dbReference>
<dbReference type="NCBIfam" id="TIGR00229">
    <property type="entry name" value="sensory_box"/>
    <property type="match status" value="5"/>
</dbReference>
<dbReference type="SMART" id="SM00091">
    <property type="entry name" value="PAS"/>
    <property type="match status" value="5"/>
</dbReference>
<dbReference type="InterPro" id="IPR000700">
    <property type="entry name" value="PAS-assoc_C"/>
</dbReference>
<feature type="domain" description="PAS" evidence="4">
    <location>
        <begin position="1028"/>
        <end position="1100"/>
    </location>
</feature>
<dbReference type="PANTHER" id="PTHR44757:SF2">
    <property type="entry name" value="BIOFILM ARCHITECTURE MAINTENANCE PROTEIN MBAA"/>
    <property type="match status" value="1"/>
</dbReference>
<name>A0AAN1T0X7_9PROT</name>
<dbReference type="InterPro" id="IPR003018">
    <property type="entry name" value="GAF"/>
</dbReference>
<evidence type="ECO:0000259" key="5">
    <source>
        <dbReference type="PROSITE" id="PS50113"/>
    </source>
</evidence>
<dbReference type="GO" id="GO:0046983">
    <property type="term" value="F:protein dimerization activity"/>
    <property type="evidence" value="ECO:0007669"/>
    <property type="project" value="InterPro"/>
</dbReference>
<dbReference type="KEGG" id="fku:FGKAn22_18290"/>
<dbReference type="GO" id="GO:0016020">
    <property type="term" value="C:membrane"/>
    <property type="evidence" value="ECO:0007669"/>
    <property type="project" value="InterPro"/>
</dbReference>
<proteinExistence type="predicted"/>
<dbReference type="PROSITE" id="PS50113">
    <property type="entry name" value="PAC"/>
    <property type="match status" value="5"/>
</dbReference>
<dbReference type="Pfam" id="PF02518">
    <property type="entry name" value="HATPase_c"/>
    <property type="match status" value="1"/>
</dbReference>
<dbReference type="InterPro" id="IPR035965">
    <property type="entry name" value="PAS-like_dom_sf"/>
</dbReference>
<dbReference type="InterPro" id="IPR036890">
    <property type="entry name" value="HATPase_C_sf"/>
</dbReference>
<dbReference type="SMART" id="SM00387">
    <property type="entry name" value="HATPase_c"/>
    <property type="match status" value="1"/>
</dbReference>
<feature type="domain" description="PAC" evidence="5">
    <location>
        <begin position="851"/>
        <end position="905"/>
    </location>
</feature>
<dbReference type="EMBL" id="AP019536">
    <property type="protein sequence ID" value="BBJ00137.1"/>
    <property type="molecule type" value="Genomic_DNA"/>
</dbReference>
<dbReference type="Gene3D" id="3.30.450.40">
    <property type="match status" value="1"/>
</dbReference>
<keyword evidence="2" id="KW-0812">Transmembrane</keyword>
<dbReference type="Gene3D" id="3.30.450.20">
    <property type="entry name" value="PAS domain"/>
    <property type="match status" value="5"/>
</dbReference>
<keyword evidence="2" id="KW-1133">Transmembrane helix</keyword>
<reference evidence="6 7" key="1">
    <citation type="submission" date="2019-03" db="EMBL/GenBank/DDBJ databases">
        <title>Complete genome sequence of Ferrigenium kumadai strain An22, a microaerophilic iron-oxidizing bacterium isolated from a paddy field soil.</title>
        <authorList>
            <person name="Watanabe T."/>
            <person name="Asakawa S."/>
        </authorList>
    </citation>
    <scope>NUCLEOTIDE SEQUENCE [LARGE SCALE GENOMIC DNA]</scope>
    <source>
        <strain evidence="6 7">An22</strain>
    </source>
</reference>
<evidence type="ECO:0000313" key="6">
    <source>
        <dbReference type="EMBL" id="BBJ00137.1"/>
    </source>
</evidence>
<dbReference type="PANTHER" id="PTHR44757">
    <property type="entry name" value="DIGUANYLATE CYCLASE DGCP"/>
    <property type="match status" value="1"/>
</dbReference>
<feature type="coiled-coil region" evidence="1">
    <location>
        <begin position="896"/>
        <end position="923"/>
    </location>
</feature>
<feature type="domain" description="PAS" evidence="4">
    <location>
        <begin position="340"/>
        <end position="395"/>
    </location>
</feature>
<accession>A0AAN1T0X7</accession>
<dbReference type="Pfam" id="PF13426">
    <property type="entry name" value="PAS_9"/>
    <property type="match status" value="2"/>
</dbReference>
<dbReference type="Pfam" id="PF07730">
    <property type="entry name" value="HisKA_3"/>
    <property type="match status" value="1"/>
</dbReference>